<dbReference type="SUPFAM" id="SSF54768">
    <property type="entry name" value="dsRNA-binding domain-like"/>
    <property type="match status" value="1"/>
</dbReference>
<sequence length="125" mass="13651">MSSTGAGGPQGATRPSWQEKLKGANPFVASIFHILTLIDPLLLSIDHCDKNDFAAPVFHIVSDRRGGRTAWSATVDVAGRSFAARYWYDGQYINNAKEDASEVAIMALKPQAFAPQTSYQGQFYP</sequence>
<dbReference type="AlphaFoldDB" id="A0A225B264"/>
<keyword evidence="2" id="KW-1185">Reference proteome</keyword>
<dbReference type="PANTHER" id="PTHR42030:SF1">
    <property type="entry name" value="DRBM DOMAIN-CONTAINING PROTEIN"/>
    <property type="match status" value="1"/>
</dbReference>
<dbReference type="OrthoDB" id="5418749at2759"/>
<comment type="caution">
    <text evidence="1">The sequence shown here is derived from an EMBL/GenBank/DDBJ whole genome shotgun (WGS) entry which is preliminary data.</text>
</comment>
<gene>
    <name evidence="1" type="ORF">UA08_02742</name>
</gene>
<protein>
    <submittedName>
        <fullName evidence="1">Uncharacterized protein</fullName>
    </submittedName>
</protein>
<accession>A0A225B264</accession>
<proteinExistence type="predicted"/>
<dbReference type="PANTHER" id="PTHR42030">
    <property type="entry name" value="DRBM DOMAIN-CONTAINING PROTEIN"/>
    <property type="match status" value="1"/>
</dbReference>
<dbReference type="Proteomes" id="UP000214365">
    <property type="component" value="Unassembled WGS sequence"/>
</dbReference>
<dbReference type="GeneID" id="31002497"/>
<reference evidence="1 2" key="1">
    <citation type="submission" date="2015-06" db="EMBL/GenBank/DDBJ databases">
        <title>Talaromyces atroroseus IBT 11181 draft genome.</title>
        <authorList>
            <person name="Rasmussen K.B."/>
            <person name="Rasmussen S."/>
            <person name="Petersen B."/>
            <person name="Sicheritz-Ponten T."/>
            <person name="Mortensen U.H."/>
            <person name="Thrane U."/>
        </authorList>
    </citation>
    <scope>NUCLEOTIDE SEQUENCE [LARGE SCALE GENOMIC DNA]</scope>
    <source>
        <strain evidence="1 2">IBT 11181</strain>
    </source>
</reference>
<evidence type="ECO:0000313" key="1">
    <source>
        <dbReference type="EMBL" id="OKL62059.1"/>
    </source>
</evidence>
<dbReference type="EMBL" id="LFMY01000003">
    <property type="protein sequence ID" value="OKL62059.1"/>
    <property type="molecule type" value="Genomic_DNA"/>
</dbReference>
<organism evidence="1 2">
    <name type="scientific">Talaromyces atroroseus</name>
    <dbReference type="NCBI Taxonomy" id="1441469"/>
    <lineage>
        <taxon>Eukaryota</taxon>
        <taxon>Fungi</taxon>
        <taxon>Dikarya</taxon>
        <taxon>Ascomycota</taxon>
        <taxon>Pezizomycotina</taxon>
        <taxon>Eurotiomycetes</taxon>
        <taxon>Eurotiomycetidae</taxon>
        <taxon>Eurotiales</taxon>
        <taxon>Trichocomaceae</taxon>
        <taxon>Talaromyces</taxon>
        <taxon>Talaromyces sect. Trachyspermi</taxon>
    </lineage>
</organism>
<name>A0A225B264_TALAT</name>
<dbReference type="RefSeq" id="XP_020122180.1">
    <property type="nucleotide sequence ID" value="XM_020264818.1"/>
</dbReference>
<evidence type="ECO:0000313" key="2">
    <source>
        <dbReference type="Proteomes" id="UP000214365"/>
    </source>
</evidence>